<dbReference type="EMBL" id="CAFBQN010000014">
    <property type="protein sequence ID" value="CAB5054924.1"/>
    <property type="molecule type" value="Genomic_DNA"/>
</dbReference>
<dbReference type="InterPro" id="IPR021412">
    <property type="entry name" value="DUF3052"/>
</dbReference>
<evidence type="ECO:0000313" key="2">
    <source>
        <dbReference type="EMBL" id="CAB5054924.1"/>
    </source>
</evidence>
<dbReference type="AlphaFoldDB" id="A0A6J7TLY5"/>
<reference evidence="2" key="1">
    <citation type="submission" date="2020-05" db="EMBL/GenBank/DDBJ databases">
        <authorList>
            <person name="Chiriac C."/>
            <person name="Salcher M."/>
            <person name="Ghai R."/>
            <person name="Kavagutti S V."/>
        </authorList>
    </citation>
    <scope>NUCLEOTIDE SEQUENCE</scope>
</reference>
<proteinExistence type="predicted"/>
<organism evidence="2">
    <name type="scientific">freshwater metagenome</name>
    <dbReference type="NCBI Taxonomy" id="449393"/>
    <lineage>
        <taxon>unclassified sequences</taxon>
        <taxon>metagenomes</taxon>
        <taxon>ecological metagenomes</taxon>
    </lineage>
</organism>
<name>A0A6J7TLY5_9ZZZZ</name>
<dbReference type="Pfam" id="PF11253">
    <property type="entry name" value="DUF3052"/>
    <property type="match status" value="1"/>
</dbReference>
<evidence type="ECO:0000313" key="1">
    <source>
        <dbReference type="EMBL" id="CAB5009080.1"/>
    </source>
</evidence>
<sequence>MGFKKGDLILEVGYGDDCDITVREDLCEITGNAFLEGNSQEVVDGVIIWWRDGDGDLVDELMDALTYLSESGSIWVFTPKVGRNGHVEPSDIQDAAPITGLSVTSSISIARDWTATRLVARKPGKR</sequence>
<protein>
    <submittedName>
        <fullName evidence="2">Unannotated protein</fullName>
    </submittedName>
</protein>
<gene>
    <name evidence="1" type="ORF">UFOPK4065_00824</name>
    <name evidence="2" type="ORF">UFOPK4319_00365</name>
</gene>
<accession>A0A6J7TLY5</accession>
<dbReference type="EMBL" id="CAFBPE010000062">
    <property type="protein sequence ID" value="CAB5009080.1"/>
    <property type="molecule type" value="Genomic_DNA"/>
</dbReference>